<sequence>MTTDERERPDGLAGEREMLEGWLEFHRATLAAKCAGLDGKQLRETSVPPSDLSLLGLVRHLAEVERGWFRRVLAGEDVPHIYCTEADPDGDWHPAEDDTWEEAYATWQGEIARARELAAATPSLDAVGAKRHRTGTAHNLRWIYTHMIEEYARHNGHADLIRERIDGAAGE</sequence>
<protein>
    <submittedName>
        <fullName evidence="1">Mini-circle protein</fullName>
    </submittedName>
</protein>
<dbReference type="OrthoDB" id="4548523at2"/>
<reference evidence="1 2" key="1">
    <citation type="submission" date="2015-11" db="EMBL/GenBank/DDBJ databases">
        <title>Genome-wide analysis reveals the secondary metabolome in Streptomyces kanasensis ZX01.</title>
        <authorList>
            <person name="Zhang G."/>
            <person name="Han L."/>
            <person name="Feng J."/>
            <person name="Zhang X."/>
        </authorList>
    </citation>
    <scope>NUCLEOTIDE SEQUENCE [LARGE SCALE GENOMIC DNA]</scope>
    <source>
        <strain evidence="1 2">ZX01</strain>
    </source>
</reference>
<organism evidence="1 2">
    <name type="scientific">Streptomyces kanasensis</name>
    <dbReference type="NCBI Taxonomy" id="936756"/>
    <lineage>
        <taxon>Bacteria</taxon>
        <taxon>Bacillati</taxon>
        <taxon>Actinomycetota</taxon>
        <taxon>Actinomycetes</taxon>
        <taxon>Kitasatosporales</taxon>
        <taxon>Streptomycetaceae</taxon>
        <taxon>Streptomyces</taxon>
    </lineage>
</organism>
<keyword evidence="2" id="KW-1185">Reference proteome</keyword>
<dbReference type="EMBL" id="LNSV01000011">
    <property type="protein sequence ID" value="KUH39481.1"/>
    <property type="molecule type" value="Genomic_DNA"/>
</dbReference>
<dbReference type="Gene3D" id="1.20.120.450">
    <property type="entry name" value="dinb family like domain"/>
    <property type="match status" value="1"/>
</dbReference>
<dbReference type="InterPro" id="IPR034660">
    <property type="entry name" value="DinB/YfiT-like"/>
</dbReference>
<dbReference type="AlphaFoldDB" id="A0A100Y888"/>
<dbReference type="STRING" id="936756.ATE80_06920"/>
<comment type="caution">
    <text evidence="1">The sequence shown here is derived from an EMBL/GenBank/DDBJ whole genome shotgun (WGS) entry which is preliminary data.</text>
</comment>
<proteinExistence type="predicted"/>
<dbReference type="Pfam" id="PF04978">
    <property type="entry name" value="MST"/>
    <property type="match status" value="1"/>
</dbReference>
<evidence type="ECO:0000313" key="1">
    <source>
        <dbReference type="EMBL" id="KUH39481.1"/>
    </source>
</evidence>
<dbReference type="RefSeq" id="WP_058941246.1">
    <property type="nucleotide sequence ID" value="NZ_LNSV01000011.1"/>
</dbReference>
<dbReference type="Proteomes" id="UP000054011">
    <property type="component" value="Unassembled WGS sequence"/>
</dbReference>
<evidence type="ECO:0000313" key="2">
    <source>
        <dbReference type="Proteomes" id="UP000054011"/>
    </source>
</evidence>
<gene>
    <name evidence="1" type="ORF">ATE80_06920</name>
</gene>
<dbReference type="SUPFAM" id="SSF109854">
    <property type="entry name" value="DinB/YfiT-like putative metalloenzymes"/>
    <property type="match status" value="1"/>
</dbReference>
<name>A0A100Y888_9ACTN</name>
<dbReference type="InterPro" id="IPR007061">
    <property type="entry name" value="MST-like"/>
</dbReference>
<accession>A0A100Y888</accession>